<proteinExistence type="predicted"/>
<dbReference type="Pfam" id="PF03009">
    <property type="entry name" value="GDPD"/>
    <property type="match status" value="1"/>
</dbReference>
<accession>A0ABP9M921</accession>
<dbReference type="Proteomes" id="UP001500227">
    <property type="component" value="Unassembled WGS sequence"/>
</dbReference>
<dbReference type="NCBIfam" id="NF006989">
    <property type="entry name" value="PRK09454.1"/>
    <property type="match status" value="1"/>
</dbReference>
<sequence length="252" mass="27758">MPSSPFIWNYPTLIAHRGAGKHAPENTLSAARLGATHGFKMMEYDVKLSRDGVAILLHDDTIDRTSNAKGPASQYNLDELLHFDFGGWLNPKYTGEPILTLATMAQFTIAQGICSNIEIKPETGLEAETGARVARIAQKLWQHASIPPLLSSFSETALEAAKLAAPELPRALLIENHVPDDYLTRLQRLGCVALNLDTTLTTQALVEQTRQAGYEMCIWTVNDKQRALELLSWGCKGIVTDNIDTMAPHCFD</sequence>
<evidence type="ECO:0000313" key="2">
    <source>
        <dbReference type="EMBL" id="GAA5092736.1"/>
    </source>
</evidence>
<dbReference type="InterPro" id="IPR030395">
    <property type="entry name" value="GP_PDE_dom"/>
</dbReference>
<dbReference type="EMBL" id="BAABKD010000011">
    <property type="protein sequence ID" value="GAA5092736.1"/>
    <property type="molecule type" value="Genomic_DNA"/>
</dbReference>
<organism evidence="2 3">
    <name type="scientific">Paenalcaligenes hermetiae</name>
    <dbReference type="NCBI Taxonomy" id="1157987"/>
    <lineage>
        <taxon>Bacteria</taxon>
        <taxon>Pseudomonadati</taxon>
        <taxon>Pseudomonadota</taxon>
        <taxon>Betaproteobacteria</taxon>
        <taxon>Burkholderiales</taxon>
        <taxon>Alcaligenaceae</taxon>
        <taxon>Paenalcaligenes</taxon>
    </lineage>
</organism>
<dbReference type="SUPFAM" id="SSF51695">
    <property type="entry name" value="PLC-like phosphodiesterases"/>
    <property type="match status" value="1"/>
</dbReference>
<dbReference type="PANTHER" id="PTHR46211">
    <property type="entry name" value="GLYCEROPHOSPHORYL DIESTER PHOSPHODIESTERASE"/>
    <property type="match status" value="1"/>
</dbReference>
<name>A0ABP9M921_9BURK</name>
<evidence type="ECO:0000259" key="1">
    <source>
        <dbReference type="PROSITE" id="PS51704"/>
    </source>
</evidence>
<dbReference type="PANTHER" id="PTHR46211:SF1">
    <property type="entry name" value="GLYCEROPHOSPHODIESTER PHOSPHODIESTERASE, CYTOPLASMIC"/>
    <property type="match status" value="1"/>
</dbReference>
<dbReference type="InterPro" id="IPR017946">
    <property type="entry name" value="PLC-like_Pdiesterase_TIM-brl"/>
</dbReference>
<dbReference type="RefSeq" id="WP_260648660.1">
    <property type="nucleotide sequence ID" value="NZ_BAABKD010000011.1"/>
</dbReference>
<evidence type="ECO:0000313" key="3">
    <source>
        <dbReference type="Proteomes" id="UP001500227"/>
    </source>
</evidence>
<dbReference type="Gene3D" id="3.20.20.190">
    <property type="entry name" value="Phosphatidylinositol (PI) phosphodiesterase"/>
    <property type="match status" value="1"/>
</dbReference>
<feature type="domain" description="GP-PDE" evidence="1">
    <location>
        <begin position="11"/>
        <end position="250"/>
    </location>
</feature>
<gene>
    <name evidence="2" type="primary">ugpQ</name>
    <name evidence="2" type="ORF">GCM10023337_20490</name>
</gene>
<protein>
    <submittedName>
        <fullName evidence="2">Glycerophosphodiester phosphodiesterase</fullName>
    </submittedName>
</protein>
<comment type="caution">
    <text evidence="2">The sequence shown here is derived from an EMBL/GenBank/DDBJ whole genome shotgun (WGS) entry which is preliminary data.</text>
</comment>
<reference evidence="3" key="1">
    <citation type="journal article" date="2019" name="Int. J. Syst. Evol. Microbiol.">
        <title>The Global Catalogue of Microorganisms (GCM) 10K type strain sequencing project: providing services to taxonomists for standard genome sequencing and annotation.</title>
        <authorList>
            <consortium name="The Broad Institute Genomics Platform"/>
            <consortium name="The Broad Institute Genome Sequencing Center for Infectious Disease"/>
            <person name="Wu L."/>
            <person name="Ma J."/>
        </authorList>
    </citation>
    <scope>NUCLEOTIDE SEQUENCE [LARGE SCALE GENOMIC DNA]</scope>
    <source>
        <strain evidence="3">JCM 18423</strain>
    </source>
</reference>
<dbReference type="PROSITE" id="PS51704">
    <property type="entry name" value="GP_PDE"/>
    <property type="match status" value="1"/>
</dbReference>
<keyword evidence="3" id="KW-1185">Reference proteome</keyword>